<evidence type="ECO:0000313" key="2">
    <source>
        <dbReference type="Proteomes" id="UP000234840"/>
    </source>
</evidence>
<evidence type="ECO:0008006" key="3">
    <source>
        <dbReference type="Google" id="ProtNLM"/>
    </source>
</evidence>
<organism evidence="1 2">
    <name type="scientific">Mediterraneibacter gnavus</name>
    <name type="common">Ruminococcus gnavus</name>
    <dbReference type="NCBI Taxonomy" id="33038"/>
    <lineage>
        <taxon>Bacteria</taxon>
        <taxon>Bacillati</taxon>
        <taxon>Bacillota</taxon>
        <taxon>Clostridia</taxon>
        <taxon>Lachnospirales</taxon>
        <taxon>Lachnospiraceae</taxon>
        <taxon>Mediterraneibacter</taxon>
    </lineage>
</organism>
<reference evidence="1 2" key="1">
    <citation type="journal article" date="2017" name="Genome Med.">
        <title>A novel Ruminococcus gnavus clade enriched in inflammatory bowel disease patients.</title>
        <authorList>
            <person name="Hall A.B."/>
            <person name="Yassour M."/>
            <person name="Sauk J."/>
            <person name="Garner A."/>
            <person name="Jiang X."/>
            <person name="Arthur T."/>
            <person name="Lagoudas G.K."/>
            <person name="Vatanen T."/>
            <person name="Fornelos N."/>
            <person name="Wilson R."/>
            <person name="Bertha M."/>
            <person name="Cohen M."/>
            <person name="Garber J."/>
            <person name="Khalili H."/>
            <person name="Gevers D."/>
            <person name="Ananthakrishnan A.N."/>
            <person name="Kugathasan S."/>
            <person name="Lander E.S."/>
            <person name="Blainey P."/>
            <person name="Vlamakis H."/>
            <person name="Xavier R.J."/>
            <person name="Huttenhower C."/>
        </authorList>
    </citation>
    <scope>NUCLEOTIDE SEQUENCE [LARGE SCALE GENOMIC DNA]</scope>
    <source>
        <strain evidence="1 2">RJX1128</strain>
    </source>
</reference>
<evidence type="ECO:0000313" key="1">
    <source>
        <dbReference type="EMBL" id="PLT87043.1"/>
    </source>
</evidence>
<comment type="caution">
    <text evidence="1">The sequence shown here is derived from an EMBL/GenBank/DDBJ whole genome shotgun (WGS) entry which is preliminary data.</text>
</comment>
<sequence>MTDIPKLKIRVQGTKEDIEWFNHFLEKSYLKIISTSPMFSNKGTVRYFREYIDVRTGGQTI</sequence>
<accession>A0A2N5Q087</accession>
<dbReference type="Proteomes" id="UP000234840">
    <property type="component" value="Unassembled WGS sequence"/>
</dbReference>
<name>A0A2N5Q087_MEDGN</name>
<dbReference type="EMBL" id="NIHW01000016">
    <property type="protein sequence ID" value="PLT87043.1"/>
    <property type="molecule type" value="Genomic_DNA"/>
</dbReference>
<dbReference type="AlphaFoldDB" id="A0A2N5Q087"/>
<proteinExistence type="predicted"/>
<protein>
    <recommendedName>
        <fullName evidence="3">DUF3970 domain-containing protein</fullName>
    </recommendedName>
</protein>
<gene>
    <name evidence="1" type="ORF">CDL20_07795</name>
</gene>